<organism evidence="1 2">
    <name type="scientific">Dreissena polymorpha</name>
    <name type="common">Zebra mussel</name>
    <name type="synonym">Mytilus polymorpha</name>
    <dbReference type="NCBI Taxonomy" id="45954"/>
    <lineage>
        <taxon>Eukaryota</taxon>
        <taxon>Metazoa</taxon>
        <taxon>Spiralia</taxon>
        <taxon>Lophotrochozoa</taxon>
        <taxon>Mollusca</taxon>
        <taxon>Bivalvia</taxon>
        <taxon>Autobranchia</taxon>
        <taxon>Heteroconchia</taxon>
        <taxon>Euheterodonta</taxon>
        <taxon>Imparidentia</taxon>
        <taxon>Neoheterodontei</taxon>
        <taxon>Myida</taxon>
        <taxon>Dreissenoidea</taxon>
        <taxon>Dreissenidae</taxon>
        <taxon>Dreissena</taxon>
    </lineage>
</organism>
<dbReference type="EMBL" id="JAIWYP010000002">
    <property type="protein sequence ID" value="KAH3861026.1"/>
    <property type="molecule type" value="Genomic_DNA"/>
</dbReference>
<accession>A0A9D4LQI4</accession>
<reference evidence="1" key="1">
    <citation type="journal article" date="2019" name="bioRxiv">
        <title>The Genome of the Zebra Mussel, Dreissena polymorpha: A Resource for Invasive Species Research.</title>
        <authorList>
            <person name="McCartney M.A."/>
            <person name="Auch B."/>
            <person name="Kono T."/>
            <person name="Mallez S."/>
            <person name="Zhang Y."/>
            <person name="Obille A."/>
            <person name="Becker A."/>
            <person name="Abrahante J.E."/>
            <person name="Garbe J."/>
            <person name="Badalamenti J.P."/>
            <person name="Herman A."/>
            <person name="Mangelson H."/>
            <person name="Liachko I."/>
            <person name="Sullivan S."/>
            <person name="Sone E.D."/>
            <person name="Koren S."/>
            <person name="Silverstein K.A.T."/>
            <person name="Beckman K.B."/>
            <person name="Gohl D.M."/>
        </authorList>
    </citation>
    <scope>NUCLEOTIDE SEQUENCE</scope>
    <source>
        <strain evidence="1">Duluth1</strain>
        <tissue evidence="1">Whole animal</tissue>
    </source>
</reference>
<name>A0A9D4LQI4_DREPO</name>
<sequence>MRDYLAMSPVGPAAFSHKGGMPVTRQHVNAVRAKPSAALNSATLSLTLIALELGAQRICQGKEFLPKSSRNLGDGLQTDTYTKYIRP</sequence>
<gene>
    <name evidence="1" type="ORF">DPMN_023952</name>
</gene>
<comment type="caution">
    <text evidence="1">The sequence shown here is derived from an EMBL/GenBank/DDBJ whole genome shotgun (WGS) entry which is preliminary data.</text>
</comment>
<evidence type="ECO:0000313" key="2">
    <source>
        <dbReference type="Proteomes" id="UP000828390"/>
    </source>
</evidence>
<reference evidence="1" key="2">
    <citation type="submission" date="2020-11" db="EMBL/GenBank/DDBJ databases">
        <authorList>
            <person name="McCartney M.A."/>
            <person name="Auch B."/>
            <person name="Kono T."/>
            <person name="Mallez S."/>
            <person name="Becker A."/>
            <person name="Gohl D.M."/>
            <person name="Silverstein K.A.T."/>
            <person name="Koren S."/>
            <person name="Bechman K.B."/>
            <person name="Herman A."/>
            <person name="Abrahante J.E."/>
            <person name="Garbe J."/>
        </authorList>
    </citation>
    <scope>NUCLEOTIDE SEQUENCE</scope>
    <source>
        <strain evidence="1">Duluth1</strain>
        <tissue evidence="1">Whole animal</tissue>
    </source>
</reference>
<dbReference type="AlphaFoldDB" id="A0A9D4LQI4"/>
<proteinExistence type="predicted"/>
<protein>
    <submittedName>
        <fullName evidence="1">Uncharacterized protein</fullName>
    </submittedName>
</protein>
<keyword evidence="2" id="KW-1185">Reference proteome</keyword>
<evidence type="ECO:0000313" key="1">
    <source>
        <dbReference type="EMBL" id="KAH3861026.1"/>
    </source>
</evidence>
<dbReference type="Proteomes" id="UP000828390">
    <property type="component" value="Unassembled WGS sequence"/>
</dbReference>